<dbReference type="PANTHER" id="PTHR11063:SF27">
    <property type="entry name" value="DELTA-1-PYRROLINE-5-CARBOXYLATE SYNTHASE"/>
    <property type="match status" value="1"/>
</dbReference>
<keyword evidence="2" id="KW-1185">Reference proteome</keyword>
<dbReference type="EMBL" id="CP093346">
    <property type="protein sequence ID" value="WOG95955.1"/>
    <property type="molecule type" value="Genomic_DNA"/>
</dbReference>
<reference evidence="1" key="1">
    <citation type="journal article" date="2016" name="Nat. Genet.">
        <title>A high-quality carrot genome assembly provides new insights into carotenoid accumulation and asterid genome evolution.</title>
        <authorList>
            <person name="Iorizzo M."/>
            <person name="Ellison S."/>
            <person name="Senalik D."/>
            <person name="Zeng P."/>
            <person name="Satapoomin P."/>
            <person name="Huang J."/>
            <person name="Bowman M."/>
            <person name="Iovene M."/>
            <person name="Sanseverino W."/>
            <person name="Cavagnaro P."/>
            <person name="Yildiz M."/>
            <person name="Macko-Podgorni A."/>
            <person name="Moranska E."/>
            <person name="Grzebelus E."/>
            <person name="Grzebelus D."/>
            <person name="Ashrafi H."/>
            <person name="Zheng Z."/>
            <person name="Cheng S."/>
            <person name="Spooner D."/>
            <person name="Van Deynze A."/>
            <person name="Simon P."/>
        </authorList>
    </citation>
    <scope>NUCLEOTIDE SEQUENCE</scope>
    <source>
        <tissue evidence="1">Leaf</tissue>
    </source>
</reference>
<name>A0AAF1AXG2_DAUCS</name>
<dbReference type="GO" id="GO:0004350">
    <property type="term" value="F:glutamate-5-semialdehyde dehydrogenase activity"/>
    <property type="evidence" value="ECO:0007669"/>
    <property type="project" value="TreeGrafter"/>
</dbReference>
<reference evidence="1" key="2">
    <citation type="submission" date="2022-03" db="EMBL/GenBank/DDBJ databases">
        <title>Draft title - Genomic analysis of global carrot germplasm unveils the trajectory of domestication and the origin of high carotenoid orange carrot.</title>
        <authorList>
            <person name="Iorizzo M."/>
            <person name="Ellison S."/>
            <person name="Senalik D."/>
            <person name="Macko-Podgorni A."/>
            <person name="Grzebelus D."/>
            <person name="Bostan H."/>
            <person name="Rolling W."/>
            <person name="Curaba J."/>
            <person name="Simon P."/>
        </authorList>
    </citation>
    <scope>NUCLEOTIDE SEQUENCE</scope>
    <source>
        <tissue evidence="1">Leaf</tissue>
    </source>
</reference>
<protein>
    <submittedName>
        <fullName evidence="1">Uncharacterized protein</fullName>
    </submittedName>
</protein>
<sequence length="138" mass="15236">MLLNSTSILLCKKAQQTARLRDPSRDIFRITSGLCIFANLQKPQVELDGKACAAAGQNSLMALYDLDVTSSQLLVTDNDFKNADYRVQLGQIVNSLIALRSIQIFNENDAISTRTAPYEVKKEGFMLHIVKSIGVIGM</sequence>
<dbReference type="PANTHER" id="PTHR11063">
    <property type="entry name" value="GLUTAMATE SEMIALDEHYDE DEHYDROGENASE"/>
    <property type="match status" value="1"/>
</dbReference>
<gene>
    <name evidence="1" type="ORF">DCAR_0415285</name>
</gene>
<dbReference type="Gene3D" id="3.40.1160.10">
    <property type="entry name" value="Acetylglutamate kinase-like"/>
    <property type="match status" value="1"/>
</dbReference>
<dbReference type="InterPro" id="IPR036393">
    <property type="entry name" value="AceGlu_kinase-like_sf"/>
</dbReference>
<dbReference type="AlphaFoldDB" id="A0AAF1AXG2"/>
<organism evidence="1 2">
    <name type="scientific">Daucus carota subsp. sativus</name>
    <name type="common">Carrot</name>
    <dbReference type="NCBI Taxonomy" id="79200"/>
    <lineage>
        <taxon>Eukaryota</taxon>
        <taxon>Viridiplantae</taxon>
        <taxon>Streptophyta</taxon>
        <taxon>Embryophyta</taxon>
        <taxon>Tracheophyta</taxon>
        <taxon>Spermatophyta</taxon>
        <taxon>Magnoliopsida</taxon>
        <taxon>eudicotyledons</taxon>
        <taxon>Gunneridae</taxon>
        <taxon>Pentapetalae</taxon>
        <taxon>asterids</taxon>
        <taxon>campanulids</taxon>
        <taxon>Apiales</taxon>
        <taxon>Apiaceae</taxon>
        <taxon>Apioideae</taxon>
        <taxon>Scandiceae</taxon>
        <taxon>Daucinae</taxon>
        <taxon>Daucus</taxon>
        <taxon>Daucus sect. Daucus</taxon>
    </lineage>
</organism>
<dbReference type="Proteomes" id="UP000077755">
    <property type="component" value="Chromosome 4"/>
</dbReference>
<proteinExistence type="predicted"/>
<evidence type="ECO:0000313" key="2">
    <source>
        <dbReference type="Proteomes" id="UP000077755"/>
    </source>
</evidence>
<accession>A0AAF1AXG2</accession>
<evidence type="ECO:0000313" key="1">
    <source>
        <dbReference type="EMBL" id="WOG95955.1"/>
    </source>
</evidence>
<dbReference type="SUPFAM" id="SSF53633">
    <property type="entry name" value="Carbamate kinase-like"/>
    <property type="match status" value="1"/>
</dbReference>